<dbReference type="STRING" id="315358.SERIO_v1c01250"/>
<reference evidence="1 2" key="1">
    <citation type="journal article" date="2015" name="Genome Biol. Evol.">
        <title>Found and Lost: The Fates of Horizontally Acquired Genes in Arthropod-Symbiotic Spiroplasma.</title>
        <authorList>
            <person name="Lo W.S."/>
            <person name="Gasparich G.E."/>
            <person name="Kuo C.H."/>
        </authorList>
    </citation>
    <scope>NUCLEOTIDE SEQUENCE [LARGE SCALE GENOMIC DNA]</scope>
    <source>
        <strain evidence="2">TDA-040725-5</strain>
    </source>
</reference>
<protein>
    <submittedName>
        <fullName evidence="1">Uncharacterized protein</fullName>
    </submittedName>
</protein>
<reference evidence="2" key="2">
    <citation type="submission" date="2015-06" db="EMBL/GenBank/DDBJ databases">
        <title>Complete genome sequence of Spiroplasma eriocheiris TDA-040725-5 (DSM 21848).</title>
        <authorList>
            <person name="Lo W.-S."/>
            <person name="Kuo C.-H."/>
        </authorList>
    </citation>
    <scope>NUCLEOTIDE SEQUENCE [LARGE SCALE GENOMIC DNA]</scope>
    <source>
        <strain evidence="2">TDA-040725-5</strain>
    </source>
</reference>
<gene>
    <name evidence="1" type="ORF">SERIO_v1c01250</name>
</gene>
<proteinExistence type="predicted"/>
<dbReference type="RefSeq" id="WP_047790998.1">
    <property type="nucleotide sequence ID" value="NZ_CP011856.1"/>
</dbReference>
<accession>A0A0H3XLR1</accession>
<evidence type="ECO:0000313" key="2">
    <source>
        <dbReference type="Proteomes" id="UP000035661"/>
    </source>
</evidence>
<evidence type="ECO:0000313" key="1">
    <source>
        <dbReference type="EMBL" id="AKM53722.1"/>
    </source>
</evidence>
<dbReference type="Proteomes" id="UP000035661">
    <property type="component" value="Chromosome"/>
</dbReference>
<keyword evidence="2" id="KW-1185">Reference proteome</keyword>
<dbReference type="PATRIC" id="fig|743698.3.peg.127"/>
<dbReference type="AlphaFoldDB" id="A0A0H3XLR1"/>
<organism evidence="1 2">
    <name type="scientific">Spiroplasma eriocheiris</name>
    <dbReference type="NCBI Taxonomy" id="315358"/>
    <lineage>
        <taxon>Bacteria</taxon>
        <taxon>Bacillati</taxon>
        <taxon>Mycoplasmatota</taxon>
        <taxon>Mollicutes</taxon>
        <taxon>Entomoplasmatales</taxon>
        <taxon>Spiroplasmataceae</taxon>
        <taxon>Spiroplasma</taxon>
    </lineage>
</organism>
<name>A0A0H3XLR1_9MOLU</name>
<sequence length="284" mass="31937">MVGNILKINFNQTFDSSGVKINISGNVGNIINAIAPDLIHFHNFLIQQKADKHSNLLLLLIQYLFATPQDTNNDGFAKVDSGTTKITSNLDHLVCDLLQPWKTAQGEKFSVNRPIAIDVVKYVTMPVYWDKWELTDIELAKVGITNVFKNTLNQLFNHDVNKDITVDFSVSVLKEDIHLQLKPLIEKALPTFLLQQGYDENEVNNNNISILSGTIKFESSTDGETWLAANDLDDILKVNVQELRVKLDNLQFKVTSQVDPTISFLTKKDLATEINLDLTTDPLL</sequence>
<dbReference type="KEGG" id="seri:SERIO_v1c01250"/>
<dbReference type="EMBL" id="CP011856">
    <property type="protein sequence ID" value="AKM53722.1"/>
    <property type="molecule type" value="Genomic_DNA"/>
</dbReference>